<evidence type="ECO:0000313" key="4">
    <source>
        <dbReference type="EMBL" id="KAK2616383.1"/>
    </source>
</evidence>
<gene>
    <name evidence="4" type="ORF">QQS21_000624</name>
</gene>
<evidence type="ECO:0000256" key="1">
    <source>
        <dbReference type="ARBA" id="ARBA00022737"/>
    </source>
</evidence>
<feature type="region of interest" description="Disordered" evidence="2">
    <location>
        <begin position="283"/>
        <end position="309"/>
    </location>
</feature>
<keyword evidence="1" id="KW-0677">Repeat</keyword>
<keyword evidence="5" id="KW-1185">Reference proteome</keyword>
<dbReference type="AlphaFoldDB" id="A0AAJ0CYM7"/>
<dbReference type="InterPro" id="IPR056884">
    <property type="entry name" value="NPHP3-like_N"/>
</dbReference>
<dbReference type="InterPro" id="IPR007111">
    <property type="entry name" value="NACHT_NTPase"/>
</dbReference>
<dbReference type="InterPro" id="IPR031359">
    <property type="entry name" value="NACHT_N"/>
</dbReference>
<name>A0AAJ0CYM7_9HYPO</name>
<dbReference type="EMBL" id="JASWJB010000006">
    <property type="protein sequence ID" value="KAK2616383.1"/>
    <property type="molecule type" value="Genomic_DNA"/>
</dbReference>
<evidence type="ECO:0000259" key="3">
    <source>
        <dbReference type="PROSITE" id="PS50837"/>
    </source>
</evidence>
<organism evidence="4 5">
    <name type="scientific">Conoideocrella luteorostrata</name>
    <dbReference type="NCBI Taxonomy" id="1105319"/>
    <lineage>
        <taxon>Eukaryota</taxon>
        <taxon>Fungi</taxon>
        <taxon>Dikarya</taxon>
        <taxon>Ascomycota</taxon>
        <taxon>Pezizomycotina</taxon>
        <taxon>Sordariomycetes</taxon>
        <taxon>Hypocreomycetidae</taxon>
        <taxon>Hypocreales</taxon>
        <taxon>Clavicipitaceae</taxon>
        <taxon>Conoideocrella</taxon>
    </lineage>
</organism>
<reference evidence="4" key="1">
    <citation type="submission" date="2023-06" db="EMBL/GenBank/DDBJ databases">
        <title>Conoideocrella luteorostrata (Hypocreales: Clavicipitaceae), a potential biocontrol fungus for elongate hemlock scale in United States Christmas tree production areas.</title>
        <authorList>
            <person name="Barrett H."/>
            <person name="Lovett B."/>
            <person name="Macias A.M."/>
            <person name="Stajich J.E."/>
            <person name="Kasson M.T."/>
        </authorList>
    </citation>
    <scope>NUCLEOTIDE SEQUENCE</scope>
    <source>
        <strain evidence="4">ARSEF 14590</strain>
    </source>
</reference>
<feature type="compositionally biased region" description="Basic and acidic residues" evidence="2">
    <location>
        <begin position="292"/>
        <end position="309"/>
    </location>
</feature>
<feature type="region of interest" description="Disordered" evidence="2">
    <location>
        <begin position="22"/>
        <end position="65"/>
    </location>
</feature>
<evidence type="ECO:0000256" key="2">
    <source>
        <dbReference type="SAM" id="MobiDB-lite"/>
    </source>
</evidence>
<accession>A0AAJ0CYM7</accession>
<sequence length="965" mass="109538">MAKPPKEKKGLGKRLKSMFGYVGKHEVQSSPQSATTEPQSQICSPIHSSHNLEEPSTNKADKPCQDVAASRQDLSKQLWNRAYDTLHEDKADLVDRYVKILANVLAEAIIEERNKENNGNVSDSSEAWKVLVVKVLDELKDTKVKEHMNDALETGTSDEGSAELEELRTDILTKLTDPTKRQIFLDMLVENGKSKAAETQKWLERSGKVADAVLSIKPIMNVILQILQAAHAALPWAGICLGLEMLSAPAKMAQSQREGIAYVTSKMNWYCVITDDLLYQEDKPNGNTSKANSEDSREKTEDDKTHTEKSARQIMDFLEGSLCKLYKAVLYYQIQSVCYYYGSARRQALSSVDWNKAKEAVTKAENDFLSDWNVYKQVEATELWHQLLESAEKNNEILQQMKYTLTEFMELQKSMKLEDNVTKCLQALYVVNPVDGMGTIEHDREELHENVCSWVLRHREYNAFTSRGSSCRLLWIKGPPGMGKTFLMISIVRQLLDQSALRVPSLSCFFCKSGEIKSNNATAILRTLLWMLLYQQPNLMHHVLEDYRHSGESLFTDGNALTALKRIFGSIAKTAYPVYFIIDALDECEKHSTLIKLISTSLENPNVRWLISSRPEIGLTAEIAKVRKRVSELPLPELRELDVESQGEAVATYVQHRLSQLDRDLGYTEERLPEIAKAIRKRAKKNLLWVSIAFDGIKKKEFDYAIKHIADLPQGLTELYEHKVESLTQLETKLQQRCFDVLMTMSLIYRLPLLDIELRTLLPWSERESPLEAVRECSAFLVITNRTINMRHKSAKDYMDKERHELQGGIVKGHTEIFRRSIDVLISSAQKSFRLDRWNSGSGIISPLEKGQLESVQYICTFWLDHLRDAITGATVEAAADLCNAAFDFLKEHFLHWLESLGVLHQLPAGIISIQRLLGVFKVCMRRSTKQMHMLSSSSLGPTLMPSLLGSLKMLKDSQLATGRS</sequence>
<dbReference type="Pfam" id="PF24883">
    <property type="entry name" value="NPHP3_N"/>
    <property type="match status" value="1"/>
</dbReference>
<evidence type="ECO:0000313" key="5">
    <source>
        <dbReference type="Proteomes" id="UP001251528"/>
    </source>
</evidence>
<dbReference type="Proteomes" id="UP001251528">
    <property type="component" value="Unassembled WGS sequence"/>
</dbReference>
<feature type="domain" description="NACHT" evidence="3">
    <location>
        <begin position="472"/>
        <end position="615"/>
    </location>
</feature>
<dbReference type="PANTHER" id="PTHR10039">
    <property type="entry name" value="AMELOGENIN"/>
    <property type="match status" value="1"/>
</dbReference>
<dbReference type="InterPro" id="IPR027417">
    <property type="entry name" value="P-loop_NTPase"/>
</dbReference>
<dbReference type="SUPFAM" id="SSF52540">
    <property type="entry name" value="P-loop containing nucleoside triphosphate hydrolases"/>
    <property type="match status" value="1"/>
</dbReference>
<comment type="caution">
    <text evidence="4">The sequence shown here is derived from an EMBL/GenBank/DDBJ whole genome shotgun (WGS) entry which is preliminary data.</text>
</comment>
<proteinExistence type="predicted"/>
<protein>
    <recommendedName>
        <fullName evidence="3">NACHT domain-containing protein</fullName>
    </recommendedName>
</protein>
<dbReference type="PROSITE" id="PS50837">
    <property type="entry name" value="NACHT"/>
    <property type="match status" value="1"/>
</dbReference>
<dbReference type="PANTHER" id="PTHR10039:SF17">
    <property type="entry name" value="FUNGAL STAND N-TERMINAL GOODBYE DOMAIN-CONTAINING PROTEIN-RELATED"/>
    <property type="match status" value="1"/>
</dbReference>
<dbReference type="Pfam" id="PF17100">
    <property type="entry name" value="NACHT_N"/>
    <property type="match status" value="2"/>
</dbReference>
<dbReference type="Gene3D" id="3.40.50.300">
    <property type="entry name" value="P-loop containing nucleotide triphosphate hydrolases"/>
    <property type="match status" value="1"/>
</dbReference>
<feature type="compositionally biased region" description="Polar residues" evidence="2">
    <location>
        <begin position="28"/>
        <end position="58"/>
    </location>
</feature>